<dbReference type="FunFam" id="1.20.1250.20:FF:000003">
    <property type="entry name" value="Solute carrier family 17 member 3"/>
    <property type="match status" value="1"/>
</dbReference>
<sequence>MADSTKGVIAIPKPADVNAKSRRKMGFRFQRRYLVAIMAFLGFFNVYSLRVNLSMAIVAMTANRTETVNGTTTYVQEFTWNSKEQGLVLGSFFYGYIVTQIPGGWLAPRLGASRLYCLGIFATALLTIFTPLIATTGLIPLVATRIIEGLFEGVTFPAMHSLWSNWAPPLERSILVATAYSGSYFGTVISMVACGVLAENYGWPSIFYVFGGIAIVWCIAWIILIKDSPQEDPYVSQEELDYIVTSIGSGRPVTHLKPPWKSILTSMPVWSTVVAHFTENWGFYTMLTQLPTFLSDTSNLKLDKTGFLSALPYLCMAIIVMLGGQIADWLQKRWKVTTTAVRKFFTCTAFLGQGAFLLATAYATSLSSAVTFLCLAVGFGGCAISGYSVNQLDIAPQYASILLGLSNTVATLPGIISPSVTGAIVLTKSASEWHIVFYIAAALYIAGAIFYIIFASGDRQSWSPPLNPATSGQITPSDSMAFHTSTEAIYGTMVKEP</sequence>
<name>A0A9N6ZEJ2_9CRUS</name>
<dbReference type="PANTHER" id="PTHR11662">
    <property type="entry name" value="SOLUTE CARRIER FAMILY 17"/>
    <property type="match status" value="1"/>
</dbReference>
<evidence type="ECO:0000256" key="22">
    <source>
        <dbReference type="ARBA" id="ARBA00069713"/>
    </source>
</evidence>
<dbReference type="Pfam" id="PF07690">
    <property type="entry name" value="MFS_1"/>
    <property type="match status" value="1"/>
</dbReference>
<comment type="catalytic activity">
    <reaction evidence="15">
        <text>2 nitrate(out) + H(+)(out) = 2 nitrate(in) + H(+)(in)</text>
        <dbReference type="Rhea" id="RHEA:71539"/>
        <dbReference type="ChEBI" id="CHEBI:15378"/>
        <dbReference type="ChEBI" id="CHEBI:17632"/>
    </reaction>
    <physiologicalReaction direction="left-to-right" evidence="15">
        <dbReference type="Rhea" id="RHEA:71540"/>
    </physiologicalReaction>
</comment>
<evidence type="ECO:0000256" key="4">
    <source>
        <dbReference type="ARBA" id="ARBA00004656"/>
    </source>
</evidence>
<comment type="catalytic activity">
    <reaction evidence="19">
        <text>L-glutamate(out) = L-glutamate(in)</text>
        <dbReference type="Rhea" id="RHEA:66336"/>
        <dbReference type="ChEBI" id="CHEBI:29985"/>
    </reaction>
    <physiologicalReaction direction="left-to-right" evidence="19">
        <dbReference type="Rhea" id="RHEA:66337"/>
    </physiologicalReaction>
</comment>
<evidence type="ECO:0000256" key="21">
    <source>
        <dbReference type="ARBA" id="ARBA00056891"/>
    </source>
</evidence>
<evidence type="ECO:0000256" key="26">
    <source>
        <dbReference type="SAM" id="Phobius"/>
    </source>
</evidence>
<evidence type="ECO:0000259" key="27">
    <source>
        <dbReference type="PROSITE" id="PS50850"/>
    </source>
</evidence>
<evidence type="ECO:0000256" key="12">
    <source>
        <dbReference type="ARBA" id="ARBA00023180"/>
    </source>
</evidence>
<feature type="transmembrane region" description="Helical" evidence="26">
    <location>
        <begin position="205"/>
        <end position="224"/>
    </location>
</feature>
<dbReference type="GO" id="GO:0005765">
    <property type="term" value="C:lysosomal membrane"/>
    <property type="evidence" value="ECO:0007669"/>
    <property type="project" value="UniProtKB-SubCell"/>
</dbReference>
<comment type="catalytic activity">
    <reaction evidence="20">
        <text>D-glucuronate(out) + H(+)(out) = D-glucuronate(in) + H(+)(in)</text>
        <dbReference type="Rhea" id="RHEA:72591"/>
        <dbReference type="ChEBI" id="CHEBI:15378"/>
        <dbReference type="ChEBI" id="CHEBI:58720"/>
    </reaction>
    <physiologicalReaction direction="left-to-right" evidence="20">
        <dbReference type="Rhea" id="RHEA:72592"/>
    </physiologicalReaction>
</comment>
<evidence type="ECO:0000256" key="24">
    <source>
        <dbReference type="ARBA" id="ARBA00081195"/>
    </source>
</evidence>
<evidence type="ECO:0000256" key="17">
    <source>
        <dbReference type="ARBA" id="ARBA00050625"/>
    </source>
</evidence>
<evidence type="ECO:0000256" key="19">
    <source>
        <dbReference type="ARBA" id="ARBA00051447"/>
    </source>
</evidence>
<evidence type="ECO:0000256" key="18">
    <source>
        <dbReference type="ARBA" id="ARBA00051403"/>
    </source>
</evidence>
<feature type="transmembrane region" description="Helical" evidence="26">
    <location>
        <begin position="369"/>
        <end position="389"/>
    </location>
</feature>
<keyword evidence="13" id="KW-0458">Lysosome</keyword>
<comment type="catalytic activity">
    <reaction evidence="17">
        <text>N-acetylneuraminate(in) + H(+)(in) = N-acetylneuraminate(out) + H(+)(out)</text>
        <dbReference type="Rhea" id="RHEA:28987"/>
        <dbReference type="ChEBI" id="CHEBI:15378"/>
        <dbReference type="ChEBI" id="CHEBI:35418"/>
    </reaction>
    <physiologicalReaction direction="right-to-left" evidence="17">
        <dbReference type="Rhea" id="RHEA:28989"/>
    </physiologicalReaction>
</comment>
<dbReference type="InterPro" id="IPR050382">
    <property type="entry name" value="MFS_Na/Anion_cotransporter"/>
</dbReference>
<reference evidence="28" key="1">
    <citation type="submission" date="2021-04" db="EMBL/GenBank/DDBJ databases">
        <authorList>
            <person name="Cornetti L."/>
        </authorList>
    </citation>
    <scope>NUCLEOTIDE SEQUENCE</scope>
</reference>
<feature type="transmembrane region" description="Helical" evidence="26">
    <location>
        <begin position="115"/>
        <end position="134"/>
    </location>
</feature>
<dbReference type="InterPro" id="IPR020846">
    <property type="entry name" value="MFS_dom"/>
</dbReference>
<evidence type="ECO:0000256" key="7">
    <source>
        <dbReference type="ARBA" id="ARBA00022692"/>
    </source>
</evidence>
<evidence type="ECO:0000256" key="11">
    <source>
        <dbReference type="ARBA" id="ARBA00023136"/>
    </source>
</evidence>
<accession>A0A9N6ZEJ2</accession>
<evidence type="ECO:0000256" key="14">
    <source>
        <dbReference type="ARBA" id="ARBA00023329"/>
    </source>
</evidence>
<dbReference type="GO" id="GO:0016323">
    <property type="term" value="C:basolateral plasma membrane"/>
    <property type="evidence" value="ECO:0007669"/>
    <property type="project" value="UniProtKB-SubCell"/>
</dbReference>
<comment type="catalytic activity">
    <reaction evidence="16">
        <text>L-aspartate(out) = L-aspartate(in)</text>
        <dbReference type="Rhea" id="RHEA:66332"/>
        <dbReference type="ChEBI" id="CHEBI:29991"/>
    </reaction>
    <physiologicalReaction direction="left-to-right" evidence="16">
        <dbReference type="Rhea" id="RHEA:66333"/>
    </physiologicalReaction>
</comment>
<feature type="transmembrane region" description="Helical" evidence="26">
    <location>
        <begin position="344"/>
        <end position="363"/>
    </location>
</feature>
<feature type="transmembrane region" description="Helical" evidence="26">
    <location>
        <begin position="87"/>
        <end position="108"/>
    </location>
</feature>
<evidence type="ECO:0000256" key="5">
    <source>
        <dbReference type="ARBA" id="ARBA00022448"/>
    </source>
</evidence>
<gene>
    <name evidence="28" type="primary">EOG090X04X8</name>
</gene>
<dbReference type="PANTHER" id="PTHR11662:SF455">
    <property type="entry name" value="GH23975P"/>
    <property type="match status" value="1"/>
</dbReference>
<feature type="transmembrane region" description="Helical" evidence="26">
    <location>
        <begin position="174"/>
        <end position="198"/>
    </location>
</feature>
<evidence type="ECO:0000256" key="16">
    <source>
        <dbReference type="ARBA" id="ARBA00050554"/>
    </source>
</evidence>
<evidence type="ECO:0000256" key="3">
    <source>
        <dbReference type="ARBA" id="ARBA00004638"/>
    </source>
</evidence>
<dbReference type="SUPFAM" id="SSF103473">
    <property type="entry name" value="MFS general substrate transporter"/>
    <property type="match status" value="1"/>
</dbReference>
<feature type="transmembrane region" description="Helical" evidence="26">
    <location>
        <begin position="33"/>
        <end position="50"/>
    </location>
</feature>
<evidence type="ECO:0000313" key="28">
    <source>
        <dbReference type="EMBL" id="CAG4645485.1"/>
    </source>
</evidence>
<feature type="transmembrane region" description="Helical" evidence="26">
    <location>
        <begin position="305"/>
        <end position="323"/>
    </location>
</feature>
<evidence type="ECO:0000256" key="10">
    <source>
        <dbReference type="ARBA" id="ARBA00023018"/>
    </source>
</evidence>
<keyword evidence="8" id="KW-0769">Symport</keyword>
<comment type="function">
    <text evidence="21">Receptor for CM101, a polysaccharide produced by group B Streptococcus with antipathoangiogenic properties.</text>
</comment>
<dbReference type="CDD" id="cd17318">
    <property type="entry name" value="MFS_SLC17"/>
    <property type="match status" value="1"/>
</dbReference>
<evidence type="ECO:0000256" key="25">
    <source>
        <dbReference type="ARBA" id="ARBA00081925"/>
    </source>
</evidence>
<dbReference type="GO" id="GO:0006820">
    <property type="term" value="P:monoatomic anion transport"/>
    <property type="evidence" value="ECO:0007669"/>
    <property type="project" value="TreeGrafter"/>
</dbReference>
<comment type="catalytic activity">
    <reaction evidence="18">
        <text>N-acetyl-L-aspartyl-L-glutamate(out) = N-acetyl-L-aspartyl-L-glutamate(in)</text>
        <dbReference type="Rhea" id="RHEA:72599"/>
        <dbReference type="ChEBI" id="CHEBI:76931"/>
    </reaction>
    <physiologicalReaction direction="left-to-right" evidence="18">
        <dbReference type="Rhea" id="RHEA:72600"/>
    </physiologicalReaction>
</comment>
<evidence type="ECO:0000256" key="23">
    <source>
        <dbReference type="ARBA" id="ARBA00080244"/>
    </source>
</evidence>
<keyword evidence="10" id="KW-0770">Synapse</keyword>
<keyword evidence="9 26" id="KW-1133">Transmembrane helix</keyword>
<evidence type="ECO:0000256" key="9">
    <source>
        <dbReference type="ARBA" id="ARBA00022989"/>
    </source>
</evidence>
<evidence type="ECO:0000256" key="6">
    <source>
        <dbReference type="ARBA" id="ARBA00022475"/>
    </source>
</evidence>
<keyword evidence="6" id="KW-1003">Cell membrane</keyword>
<keyword evidence="14" id="KW-0968">Cytoplasmic vesicle</keyword>
<dbReference type="GO" id="GO:0046942">
    <property type="term" value="P:carboxylic acid transport"/>
    <property type="evidence" value="ECO:0007669"/>
    <property type="project" value="UniProtKB-ARBA"/>
</dbReference>
<dbReference type="InterPro" id="IPR036259">
    <property type="entry name" value="MFS_trans_sf"/>
</dbReference>
<organism evidence="28">
    <name type="scientific">Lynceus sp. MCZ IZ 141354</name>
    <dbReference type="NCBI Taxonomy" id="1930659"/>
    <lineage>
        <taxon>Eukaryota</taxon>
        <taxon>Metazoa</taxon>
        <taxon>Ecdysozoa</taxon>
        <taxon>Arthropoda</taxon>
        <taxon>Crustacea</taxon>
        <taxon>Branchiopoda</taxon>
        <taxon>Diplostraca</taxon>
        <taxon>Laevicaudata</taxon>
        <taxon>Lynceidae</taxon>
        <taxon>Lynceus</taxon>
    </lineage>
</organism>
<dbReference type="AlphaFoldDB" id="A0A9N6ZEJ2"/>
<evidence type="ECO:0000256" key="8">
    <source>
        <dbReference type="ARBA" id="ARBA00022847"/>
    </source>
</evidence>
<dbReference type="GO" id="GO:0015293">
    <property type="term" value="F:symporter activity"/>
    <property type="evidence" value="ECO:0007669"/>
    <property type="project" value="UniProtKB-KW"/>
</dbReference>
<keyword evidence="11 26" id="KW-0472">Membrane</keyword>
<evidence type="ECO:0000256" key="20">
    <source>
        <dbReference type="ARBA" id="ARBA00051612"/>
    </source>
</evidence>
<proteinExistence type="predicted"/>
<dbReference type="PROSITE" id="PS50850">
    <property type="entry name" value="MFS"/>
    <property type="match status" value="1"/>
</dbReference>
<keyword evidence="5" id="KW-0813">Transport</keyword>
<dbReference type="EMBL" id="OC988830">
    <property type="protein sequence ID" value="CAG4645485.1"/>
    <property type="molecule type" value="Genomic_DNA"/>
</dbReference>
<protein>
    <recommendedName>
        <fullName evidence="22">Sialin</fullName>
    </recommendedName>
    <alternativeName>
        <fullName evidence="25">H(+)/nitrate cotransporter</fullName>
    </alternativeName>
    <alternativeName>
        <fullName evidence="23">H(+)/sialic acid cotransporter</fullName>
    </alternativeName>
    <alternativeName>
        <fullName evidence="24">Vesicular excitatory amino acid transporter</fullName>
    </alternativeName>
</protein>
<evidence type="ECO:0000256" key="13">
    <source>
        <dbReference type="ARBA" id="ARBA00023228"/>
    </source>
</evidence>
<evidence type="ECO:0000256" key="2">
    <source>
        <dbReference type="ARBA" id="ARBA00004554"/>
    </source>
</evidence>
<dbReference type="GO" id="GO:0030672">
    <property type="term" value="C:synaptic vesicle membrane"/>
    <property type="evidence" value="ECO:0007669"/>
    <property type="project" value="UniProtKB-SubCell"/>
</dbReference>
<comment type="subcellular location">
    <subcellularLocation>
        <location evidence="2">Basolateral cell membrane</location>
        <topology evidence="2">Multi-pass membrane protein</topology>
    </subcellularLocation>
    <subcellularLocation>
        <location evidence="3">Cytoplasmic vesicle</location>
        <location evidence="3">Secretory vesicle membrane</location>
        <topology evidence="3">Multi-pass membrane protein</topology>
    </subcellularLocation>
    <subcellularLocation>
        <location evidence="1">Cytoplasmic vesicle</location>
        <location evidence="1">Secretory vesicle</location>
        <location evidence="1">Synaptic vesicle membrane</location>
    </subcellularLocation>
    <subcellularLocation>
        <location evidence="4">Lysosome membrane</location>
    </subcellularLocation>
</comment>
<evidence type="ECO:0000256" key="15">
    <source>
        <dbReference type="ARBA" id="ARBA00050101"/>
    </source>
</evidence>
<feature type="transmembrane region" description="Helical" evidence="26">
    <location>
        <begin position="401"/>
        <end position="427"/>
    </location>
</feature>
<feature type="transmembrane region" description="Helical" evidence="26">
    <location>
        <begin position="433"/>
        <end position="454"/>
    </location>
</feature>
<dbReference type="Gene3D" id="1.20.1250.20">
    <property type="entry name" value="MFS general substrate transporter like domains"/>
    <property type="match status" value="2"/>
</dbReference>
<evidence type="ECO:0000256" key="1">
    <source>
        <dbReference type="ARBA" id="ARBA00004432"/>
    </source>
</evidence>
<feature type="domain" description="Major facilitator superfamily (MFS) profile" evidence="27">
    <location>
        <begin position="34"/>
        <end position="459"/>
    </location>
</feature>
<keyword evidence="12" id="KW-0325">Glycoprotein</keyword>
<keyword evidence="7 26" id="KW-0812">Transmembrane</keyword>
<dbReference type="InterPro" id="IPR011701">
    <property type="entry name" value="MFS"/>
</dbReference>
<dbReference type="FunFam" id="1.20.1250.20:FF:000067">
    <property type="entry name" value="sialin isoform X2"/>
    <property type="match status" value="1"/>
</dbReference>